<keyword evidence="1" id="KW-0648">Protein biosynthesis</keyword>
<evidence type="ECO:0000256" key="1">
    <source>
        <dbReference type="ARBA" id="ARBA00022917"/>
    </source>
</evidence>
<dbReference type="InterPro" id="IPR018163">
    <property type="entry name" value="Thr/Ala-tRNA-synth_IIc_edit"/>
</dbReference>
<dbReference type="Gene3D" id="3.30.980.10">
    <property type="entry name" value="Threonyl-trna Synthetase, Chain A, domain 2"/>
    <property type="match status" value="1"/>
</dbReference>
<sequence length="248" mass="29036">MFENMVGLWNGANMELLRTVLEVNLICSRKWVETVRYPAANGFYYEMAMERTVAETDWKSLETLAGKAIKENQQFERWHNKYKVHIIDDKIPDGTSTTVYRCGPLIDLYYGPHIPDAGGIKAWAITKLRHPDAPHFKTFPDITPRLFLAVCSSELHIVLPRRRRKLQRVYGISFPDKKLMDEHMEFLEQAKNSDHRRIGQDTTNSSLTFLRAFIFESEYRKRGFHEALSSDMYNTKLWEISGHLTNYK</sequence>
<gene>
    <name evidence="2" type="ORF">BDK51DRAFT_33517</name>
</gene>
<organism evidence="2 3">
    <name type="scientific">Blyttiomyces helicus</name>
    <dbReference type="NCBI Taxonomy" id="388810"/>
    <lineage>
        <taxon>Eukaryota</taxon>
        <taxon>Fungi</taxon>
        <taxon>Fungi incertae sedis</taxon>
        <taxon>Chytridiomycota</taxon>
        <taxon>Chytridiomycota incertae sedis</taxon>
        <taxon>Chytridiomycetes</taxon>
        <taxon>Chytridiomycetes incertae sedis</taxon>
        <taxon>Blyttiomyces</taxon>
    </lineage>
</organism>
<dbReference type="GO" id="GO:0005739">
    <property type="term" value="C:mitochondrion"/>
    <property type="evidence" value="ECO:0007669"/>
    <property type="project" value="TreeGrafter"/>
</dbReference>
<dbReference type="GO" id="GO:0004829">
    <property type="term" value="F:threonine-tRNA ligase activity"/>
    <property type="evidence" value="ECO:0007669"/>
    <property type="project" value="TreeGrafter"/>
</dbReference>
<proteinExistence type="predicted"/>
<evidence type="ECO:0000313" key="3">
    <source>
        <dbReference type="Proteomes" id="UP000269721"/>
    </source>
</evidence>
<dbReference type="Proteomes" id="UP000269721">
    <property type="component" value="Unassembled WGS sequence"/>
</dbReference>
<dbReference type="PANTHER" id="PTHR11451">
    <property type="entry name" value="THREONINE-TRNA LIGASE"/>
    <property type="match status" value="1"/>
</dbReference>
<dbReference type="OrthoDB" id="5423599at2759"/>
<evidence type="ECO:0000313" key="2">
    <source>
        <dbReference type="EMBL" id="RKO83437.1"/>
    </source>
</evidence>
<dbReference type="Gene3D" id="3.30.930.10">
    <property type="entry name" value="Bira Bifunctional Protein, Domain 2"/>
    <property type="match status" value="1"/>
</dbReference>
<dbReference type="PANTHER" id="PTHR11451:SF46">
    <property type="entry name" value="THREONINE--TRNA LIGASE"/>
    <property type="match status" value="1"/>
</dbReference>
<keyword evidence="2" id="KW-0436">Ligase</keyword>
<dbReference type="EMBL" id="ML001242">
    <property type="protein sequence ID" value="RKO83437.1"/>
    <property type="molecule type" value="Genomic_DNA"/>
</dbReference>
<dbReference type="SUPFAM" id="SSF55186">
    <property type="entry name" value="ThrRS/AlaRS common domain"/>
    <property type="match status" value="1"/>
</dbReference>
<keyword evidence="3" id="KW-1185">Reference proteome</keyword>
<dbReference type="GO" id="GO:0000166">
    <property type="term" value="F:nucleotide binding"/>
    <property type="evidence" value="ECO:0007669"/>
    <property type="project" value="InterPro"/>
</dbReference>
<dbReference type="GO" id="GO:0006435">
    <property type="term" value="P:threonyl-tRNA aminoacylation"/>
    <property type="evidence" value="ECO:0007669"/>
    <property type="project" value="TreeGrafter"/>
</dbReference>
<feature type="non-terminal residue" evidence="2">
    <location>
        <position position="248"/>
    </location>
</feature>
<reference evidence="3" key="1">
    <citation type="journal article" date="2018" name="Nat. Microbiol.">
        <title>Leveraging single-cell genomics to expand the fungal tree of life.</title>
        <authorList>
            <person name="Ahrendt S.R."/>
            <person name="Quandt C.A."/>
            <person name="Ciobanu D."/>
            <person name="Clum A."/>
            <person name="Salamov A."/>
            <person name="Andreopoulos B."/>
            <person name="Cheng J.F."/>
            <person name="Woyke T."/>
            <person name="Pelin A."/>
            <person name="Henrissat B."/>
            <person name="Reynolds N.K."/>
            <person name="Benny G.L."/>
            <person name="Smith M.E."/>
            <person name="James T.Y."/>
            <person name="Grigoriev I.V."/>
        </authorList>
    </citation>
    <scope>NUCLEOTIDE SEQUENCE [LARGE SCALE GENOMIC DNA]</scope>
</reference>
<dbReference type="InterPro" id="IPR045864">
    <property type="entry name" value="aa-tRNA-synth_II/BPL/LPL"/>
</dbReference>
<dbReference type="AlphaFoldDB" id="A0A4V1IPL1"/>
<protein>
    <submittedName>
        <fullName evidence="2">Threonyl/alanyl tRNA synthetase</fullName>
    </submittedName>
</protein>
<accession>A0A4V1IPL1</accession>
<name>A0A4V1IPL1_9FUNG</name>
<keyword evidence="2" id="KW-0030">Aminoacyl-tRNA synthetase</keyword>